<accession>A0A8I6THI6</accession>
<keyword evidence="6" id="KW-1185">Reference proteome</keyword>
<dbReference type="InterPro" id="IPR016039">
    <property type="entry name" value="Thiolase-like"/>
</dbReference>
<evidence type="ECO:0000313" key="5">
    <source>
        <dbReference type="EnsemblMetazoa" id="XP_014260732.1"/>
    </source>
</evidence>
<dbReference type="OrthoDB" id="428487at2759"/>
<feature type="domain" description="Beta-ketoacyl-[acyl-carrier-protein] synthase III C-terminal" evidence="3">
    <location>
        <begin position="185"/>
        <end position="266"/>
    </location>
</feature>
<dbReference type="RefSeq" id="XP_014260732.1">
    <property type="nucleotide sequence ID" value="XM_014405246.1"/>
</dbReference>
<feature type="domain" description="Beta-ketoacyl-[acyl-carrier-protein] synthase III N-terminal" evidence="4">
    <location>
        <begin position="48"/>
        <end position="114"/>
    </location>
</feature>
<evidence type="ECO:0000259" key="3">
    <source>
        <dbReference type="Pfam" id="PF08541"/>
    </source>
</evidence>
<evidence type="ECO:0000256" key="2">
    <source>
        <dbReference type="ARBA" id="ARBA00023315"/>
    </source>
</evidence>
<dbReference type="AlphaFoldDB" id="A0A8I6THI6"/>
<dbReference type="PANTHER" id="PTHR34069">
    <property type="entry name" value="3-OXOACYL-[ACYL-CARRIER-PROTEIN] SYNTHASE 3"/>
    <property type="match status" value="1"/>
</dbReference>
<keyword evidence="2" id="KW-0012">Acyltransferase</keyword>
<organism evidence="5 6">
    <name type="scientific">Cimex lectularius</name>
    <name type="common">Bed bug</name>
    <name type="synonym">Acanthia lectularia</name>
    <dbReference type="NCBI Taxonomy" id="79782"/>
    <lineage>
        <taxon>Eukaryota</taxon>
        <taxon>Metazoa</taxon>
        <taxon>Ecdysozoa</taxon>
        <taxon>Arthropoda</taxon>
        <taxon>Hexapoda</taxon>
        <taxon>Insecta</taxon>
        <taxon>Pterygota</taxon>
        <taxon>Neoptera</taxon>
        <taxon>Paraneoptera</taxon>
        <taxon>Hemiptera</taxon>
        <taxon>Heteroptera</taxon>
        <taxon>Panheteroptera</taxon>
        <taxon>Cimicomorpha</taxon>
        <taxon>Cimicidae</taxon>
        <taxon>Cimex</taxon>
    </lineage>
</organism>
<dbReference type="KEGG" id="clec:106673221"/>
<dbReference type="Pfam" id="PF08545">
    <property type="entry name" value="ACP_syn_III"/>
    <property type="match status" value="1"/>
</dbReference>
<dbReference type="Proteomes" id="UP000494040">
    <property type="component" value="Unassembled WGS sequence"/>
</dbReference>
<evidence type="ECO:0000259" key="4">
    <source>
        <dbReference type="Pfam" id="PF08545"/>
    </source>
</evidence>
<dbReference type="GO" id="GO:0006633">
    <property type="term" value="P:fatty acid biosynthetic process"/>
    <property type="evidence" value="ECO:0007669"/>
    <property type="project" value="InterPro"/>
</dbReference>
<dbReference type="InterPro" id="IPR013747">
    <property type="entry name" value="ACP_syn_III_C"/>
</dbReference>
<dbReference type="SUPFAM" id="SSF53901">
    <property type="entry name" value="Thiolase-like"/>
    <property type="match status" value="1"/>
</dbReference>
<reference evidence="5" key="1">
    <citation type="submission" date="2022-01" db="UniProtKB">
        <authorList>
            <consortium name="EnsemblMetazoa"/>
        </authorList>
    </citation>
    <scope>IDENTIFICATION</scope>
</reference>
<evidence type="ECO:0008006" key="7">
    <source>
        <dbReference type="Google" id="ProtNLM"/>
    </source>
</evidence>
<name>A0A8I6THI6_CIMLE</name>
<dbReference type="GeneID" id="106673221"/>
<sequence>MDVDVNEIDTLIMASINHDYIGNSDACIIQGKLGLSEECACFDTSGLGCTDAIYALWLAHSLVESGASKKCLVLEGSSSSLITNVRNRNANMLFGDAGAAILVDRSDKEYESFFHLKSLGKDWKKIVTPAGGFRLPVQRDIVDLEIMDPVGNPYHLSDSVMQGGDVFKFAIDNAPDSISKVIEYAKSSYQEIDFFAIHQANGQIVRTIINHAGLPKDKASAETFSKYGNCGGTSVLVNYCDQMFGKVSNSTLFVSFGVGLSVASCKLDLSDTINGGVTLYKTPDCIQSRDELISEWVKFIKNED</sequence>
<evidence type="ECO:0000256" key="1">
    <source>
        <dbReference type="ARBA" id="ARBA00022679"/>
    </source>
</evidence>
<dbReference type="Pfam" id="PF08541">
    <property type="entry name" value="ACP_syn_III_C"/>
    <property type="match status" value="1"/>
</dbReference>
<evidence type="ECO:0000313" key="6">
    <source>
        <dbReference type="Proteomes" id="UP000494040"/>
    </source>
</evidence>
<proteinExistence type="predicted"/>
<dbReference type="EnsemblMetazoa" id="XM_014405246.1">
    <property type="protein sequence ID" value="XP_014260732.1"/>
    <property type="gene ID" value="LOC106673221"/>
</dbReference>
<dbReference type="GO" id="GO:0004315">
    <property type="term" value="F:3-oxoacyl-[acyl-carrier-protein] synthase activity"/>
    <property type="evidence" value="ECO:0007669"/>
    <property type="project" value="InterPro"/>
</dbReference>
<dbReference type="Gene3D" id="3.40.47.10">
    <property type="match status" value="1"/>
</dbReference>
<dbReference type="PANTHER" id="PTHR34069:SF2">
    <property type="entry name" value="BETA-KETOACYL-[ACYL-CARRIER-PROTEIN] SYNTHASE III"/>
    <property type="match status" value="1"/>
</dbReference>
<dbReference type="InterPro" id="IPR013751">
    <property type="entry name" value="ACP_syn_III_N"/>
</dbReference>
<keyword evidence="1" id="KW-0808">Transferase</keyword>
<dbReference type="GO" id="GO:0044550">
    <property type="term" value="P:secondary metabolite biosynthetic process"/>
    <property type="evidence" value="ECO:0007669"/>
    <property type="project" value="TreeGrafter"/>
</dbReference>
<protein>
    <recommendedName>
        <fullName evidence="7">Beta-ketoacyl-[acyl-carrier-protein] synthase III C-terminal domain-containing protein</fullName>
    </recommendedName>
</protein>